<evidence type="ECO:0000313" key="2">
    <source>
        <dbReference type="EMBL" id="TFK95797.1"/>
    </source>
</evidence>
<proteinExistence type="predicted"/>
<feature type="region of interest" description="Disordered" evidence="1">
    <location>
        <begin position="1"/>
        <end position="26"/>
    </location>
</feature>
<reference evidence="2 3" key="1">
    <citation type="journal article" date="2019" name="Nat. Ecol. Evol.">
        <title>Megaphylogeny resolves global patterns of mushroom evolution.</title>
        <authorList>
            <person name="Varga T."/>
            <person name="Krizsan K."/>
            <person name="Foldi C."/>
            <person name="Dima B."/>
            <person name="Sanchez-Garcia M."/>
            <person name="Sanchez-Ramirez S."/>
            <person name="Szollosi G.J."/>
            <person name="Szarkandi J.G."/>
            <person name="Papp V."/>
            <person name="Albert L."/>
            <person name="Andreopoulos W."/>
            <person name="Angelini C."/>
            <person name="Antonin V."/>
            <person name="Barry K.W."/>
            <person name="Bougher N.L."/>
            <person name="Buchanan P."/>
            <person name="Buyck B."/>
            <person name="Bense V."/>
            <person name="Catcheside P."/>
            <person name="Chovatia M."/>
            <person name="Cooper J."/>
            <person name="Damon W."/>
            <person name="Desjardin D."/>
            <person name="Finy P."/>
            <person name="Geml J."/>
            <person name="Haridas S."/>
            <person name="Hughes K."/>
            <person name="Justo A."/>
            <person name="Karasinski D."/>
            <person name="Kautmanova I."/>
            <person name="Kiss B."/>
            <person name="Kocsube S."/>
            <person name="Kotiranta H."/>
            <person name="LaButti K.M."/>
            <person name="Lechner B.E."/>
            <person name="Liimatainen K."/>
            <person name="Lipzen A."/>
            <person name="Lukacs Z."/>
            <person name="Mihaltcheva S."/>
            <person name="Morgado L.N."/>
            <person name="Niskanen T."/>
            <person name="Noordeloos M.E."/>
            <person name="Ohm R.A."/>
            <person name="Ortiz-Santana B."/>
            <person name="Ovrebo C."/>
            <person name="Racz N."/>
            <person name="Riley R."/>
            <person name="Savchenko A."/>
            <person name="Shiryaev A."/>
            <person name="Soop K."/>
            <person name="Spirin V."/>
            <person name="Szebenyi C."/>
            <person name="Tomsovsky M."/>
            <person name="Tulloss R.E."/>
            <person name="Uehling J."/>
            <person name="Grigoriev I.V."/>
            <person name="Vagvolgyi C."/>
            <person name="Papp T."/>
            <person name="Martin F.M."/>
            <person name="Miettinen O."/>
            <person name="Hibbett D.S."/>
            <person name="Nagy L.G."/>
        </authorList>
    </citation>
    <scope>NUCLEOTIDE SEQUENCE [LARGE SCALE GENOMIC DNA]</scope>
    <source>
        <strain evidence="2 3">CBS 309.79</strain>
    </source>
</reference>
<accession>A0A5C3Q3P8</accession>
<dbReference type="OrthoDB" id="68483at2759"/>
<feature type="region of interest" description="Disordered" evidence="1">
    <location>
        <begin position="74"/>
        <end position="94"/>
    </location>
</feature>
<sequence length="181" mass="19822">MSPVSPRTPGTVGTPTTRQSFQDELNASPCIVEPYTTRVAKVSSSLLDSPSQRRIESVYDRFLMATTSVRRVGKGYQSESIGGAPVSSSNYVSSTSRPFYTARRAMPPAVSSDDLLDQFQPRKEPPKFVDEMGMMSREQHSGNPSVPIKGEGRHTVANFRRAFKAIVQPKTVGRRVTATPA</sequence>
<keyword evidence="3" id="KW-1185">Reference proteome</keyword>
<feature type="compositionally biased region" description="Low complexity" evidence="1">
    <location>
        <begin position="1"/>
        <end position="18"/>
    </location>
</feature>
<dbReference type="Proteomes" id="UP000305067">
    <property type="component" value="Unassembled WGS sequence"/>
</dbReference>
<dbReference type="EMBL" id="ML178874">
    <property type="protein sequence ID" value="TFK95797.1"/>
    <property type="molecule type" value="Genomic_DNA"/>
</dbReference>
<evidence type="ECO:0000256" key="1">
    <source>
        <dbReference type="SAM" id="MobiDB-lite"/>
    </source>
</evidence>
<name>A0A5C3Q3P8_9AGAR</name>
<protein>
    <submittedName>
        <fullName evidence="2">Uncharacterized protein</fullName>
    </submittedName>
</protein>
<dbReference type="STRING" id="1884261.A0A5C3Q3P8"/>
<gene>
    <name evidence="2" type="ORF">BDV98DRAFT_517009</name>
</gene>
<evidence type="ECO:0000313" key="3">
    <source>
        <dbReference type="Proteomes" id="UP000305067"/>
    </source>
</evidence>
<organism evidence="2 3">
    <name type="scientific">Pterulicium gracile</name>
    <dbReference type="NCBI Taxonomy" id="1884261"/>
    <lineage>
        <taxon>Eukaryota</taxon>
        <taxon>Fungi</taxon>
        <taxon>Dikarya</taxon>
        <taxon>Basidiomycota</taxon>
        <taxon>Agaricomycotina</taxon>
        <taxon>Agaricomycetes</taxon>
        <taxon>Agaricomycetidae</taxon>
        <taxon>Agaricales</taxon>
        <taxon>Pleurotineae</taxon>
        <taxon>Pterulaceae</taxon>
        <taxon>Pterulicium</taxon>
    </lineage>
</organism>
<dbReference type="AlphaFoldDB" id="A0A5C3Q3P8"/>